<reference evidence="4 5" key="1">
    <citation type="submission" date="2015-10" db="EMBL/GenBank/DDBJ databases">
        <title>Full genome of DAOMC 229536 Phialocephala scopiformis, a fungal endophyte of spruce producing the potent anti-insectan compound rugulosin.</title>
        <authorList>
            <consortium name="DOE Joint Genome Institute"/>
            <person name="Walker A.K."/>
            <person name="Frasz S.L."/>
            <person name="Seifert K.A."/>
            <person name="Miller J.D."/>
            <person name="Mondo S.J."/>
            <person name="Labutti K."/>
            <person name="Lipzen A."/>
            <person name="Dockter R."/>
            <person name="Kennedy M."/>
            <person name="Grigoriev I.V."/>
            <person name="Spatafora J.W."/>
        </authorList>
    </citation>
    <scope>NUCLEOTIDE SEQUENCE [LARGE SCALE GENOMIC DNA]</scope>
    <source>
        <strain evidence="4 5">CBS 120377</strain>
    </source>
</reference>
<dbReference type="InParanoid" id="A0A194X4Z3"/>
<dbReference type="AlphaFoldDB" id="A0A194X4Z3"/>
<evidence type="ECO:0000256" key="1">
    <source>
        <dbReference type="ARBA" id="ARBA00004685"/>
    </source>
</evidence>
<organism evidence="4 5">
    <name type="scientific">Mollisia scopiformis</name>
    <name type="common">Conifer needle endophyte fungus</name>
    <name type="synonym">Phialocephala scopiformis</name>
    <dbReference type="NCBI Taxonomy" id="149040"/>
    <lineage>
        <taxon>Eukaryota</taxon>
        <taxon>Fungi</taxon>
        <taxon>Dikarya</taxon>
        <taxon>Ascomycota</taxon>
        <taxon>Pezizomycotina</taxon>
        <taxon>Leotiomycetes</taxon>
        <taxon>Helotiales</taxon>
        <taxon>Mollisiaceae</taxon>
        <taxon>Mollisia</taxon>
    </lineage>
</organism>
<evidence type="ECO:0000256" key="2">
    <source>
        <dbReference type="ARBA" id="ARBA00023002"/>
    </source>
</evidence>
<evidence type="ECO:0000313" key="5">
    <source>
        <dbReference type="Proteomes" id="UP000070700"/>
    </source>
</evidence>
<accession>A0A194X4Z3</accession>
<dbReference type="EMBL" id="KQ947418">
    <property type="protein sequence ID" value="KUJ15248.1"/>
    <property type="molecule type" value="Genomic_DNA"/>
</dbReference>
<dbReference type="GeneID" id="28814775"/>
<keyword evidence="2" id="KW-0560">Oxidoreductase</keyword>
<keyword evidence="5" id="KW-1185">Reference proteome</keyword>
<sequence>MASLSEYQMDELLPEKSSTDALLALHREPNARWQEKPQPVYQWRILKLGFQSACLVVNLVGLSIIAITLPHYIRRHTEANCGLPTDTLLGNIGWVNVALESEQRFVDADPMDFDGGTSTSIWNEIYPSAWVWVDNPQRIGFGGGIKIKEFAQDASIWNEAQEGFTVAVMHEIHCVAQMKRALIQYRRENMTSIPNEHLDHCVEYLRQATMCHGDMTLERPDDAMAYPQYTSGWGDVHHCRDWGQVHEAISSRAIKRGSKGWQKSTPYVKTHLVIPRS</sequence>
<dbReference type="OrthoDB" id="3687641at2759"/>
<evidence type="ECO:0000256" key="3">
    <source>
        <dbReference type="ARBA" id="ARBA00035112"/>
    </source>
</evidence>
<comment type="similarity">
    <text evidence="3">Belongs to the ustYa family.</text>
</comment>
<evidence type="ECO:0000313" key="4">
    <source>
        <dbReference type="EMBL" id="KUJ15248.1"/>
    </source>
</evidence>
<gene>
    <name evidence="4" type="ORF">LY89DRAFT_107084</name>
</gene>
<dbReference type="PANTHER" id="PTHR33365">
    <property type="entry name" value="YALI0B05434P"/>
    <property type="match status" value="1"/>
</dbReference>
<name>A0A194X4Z3_MOLSC</name>
<protein>
    <submittedName>
        <fullName evidence="4">Uncharacterized protein</fullName>
    </submittedName>
</protein>
<dbReference type="InterPro" id="IPR021765">
    <property type="entry name" value="UstYa-like"/>
</dbReference>
<dbReference type="KEGG" id="psco:LY89DRAFT_107084"/>
<dbReference type="PANTHER" id="PTHR33365:SF11">
    <property type="entry name" value="TAT PATHWAY SIGNAL SEQUENCE"/>
    <property type="match status" value="1"/>
</dbReference>
<dbReference type="GO" id="GO:0043386">
    <property type="term" value="P:mycotoxin biosynthetic process"/>
    <property type="evidence" value="ECO:0007669"/>
    <property type="project" value="InterPro"/>
</dbReference>
<dbReference type="GO" id="GO:0016491">
    <property type="term" value="F:oxidoreductase activity"/>
    <property type="evidence" value="ECO:0007669"/>
    <property type="project" value="UniProtKB-KW"/>
</dbReference>
<comment type="pathway">
    <text evidence="1">Mycotoxin biosynthesis.</text>
</comment>
<dbReference type="RefSeq" id="XP_018069603.1">
    <property type="nucleotide sequence ID" value="XM_018205049.1"/>
</dbReference>
<dbReference type="Proteomes" id="UP000070700">
    <property type="component" value="Unassembled WGS sequence"/>
</dbReference>
<proteinExistence type="inferred from homology"/>
<dbReference type="Pfam" id="PF11807">
    <property type="entry name" value="UstYa"/>
    <property type="match status" value="1"/>
</dbReference>